<evidence type="ECO:0000313" key="5">
    <source>
        <dbReference type="Proteomes" id="UP000553632"/>
    </source>
</evidence>
<feature type="compositionally biased region" description="Polar residues" evidence="2">
    <location>
        <begin position="285"/>
        <end position="295"/>
    </location>
</feature>
<evidence type="ECO:0000313" key="4">
    <source>
        <dbReference type="EMBL" id="KAF4712565.1"/>
    </source>
</evidence>
<feature type="compositionally biased region" description="Polar residues" evidence="2">
    <location>
        <begin position="1101"/>
        <end position="1110"/>
    </location>
</feature>
<feature type="domain" description="SWIM-type" evidence="3">
    <location>
        <begin position="956"/>
        <end position="999"/>
    </location>
</feature>
<keyword evidence="1" id="KW-0862">Zinc</keyword>
<evidence type="ECO:0000256" key="1">
    <source>
        <dbReference type="PROSITE-ProRule" id="PRU00325"/>
    </source>
</evidence>
<feature type="compositionally biased region" description="Basic and acidic residues" evidence="2">
    <location>
        <begin position="1081"/>
        <end position="1094"/>
    </location>
</feature>
<evidence type="ECO:0000256" key="2">
    <source>
        <dbReference type="SAM" id="MobiDB-lite"/>
    </source>
</evidence>
<feature type="compositionally biased region" description="Acidic residues" evidence="2">
    <location>
        <begin position="307"/>
        <end position="316"/>
    </location>
</feature>
<gene>
    <name evidence="4" type="ORF">FOZ63_033137</name>
</gene>
<feature type="region of interest" description="Disordered" evidence="2">
    <location>
        <begin position="1021"/>
        <end position="1110"/>
    </location>
</feature>
<dbReference type="GO" id="GO:0008270">
    <property type="term" value="F:zinc ion binding"/>
    <property type="evidence" value="ECO:0007669"/>
    <property type="project" value="UniProtKB-KW"/>
</dbReference>
<dbReference type="Proteomes" id="UP000553632">
    <property type="component" value="Unassembled WGS sequence"/>
</dbReference>
<keyword evidence="1" id="KW-0479">Metal-binding</keyword>
<dbReference type="InterPro" id="IPR007527">
    <property type="entry name" value="Znf_SWIM"/>
</dbReference>
<sequence length="1143" mass="128534">RLVEKMPPELRIWFSKYGRVCRSSKDVKRQSDLAAALPLVHHDATSGIARPSSIPTYSATPGSRSCTTDEVTESIAHSSATSPCTSNASSSNCEDLSPLRVFKGPWVFGLSRNRVSLENLTLPFSLADFSSDEDSAARDDSLLSATSGSDSHPRCVAQLKDDDDDAYSEIVEEFKREFRTHSTRLMLLQAFSAGDGAGSRRINPVFHCWSDPELISKIDTLTPEIQRKFYERLDEELNLTEEAPSDELVSSILDRVLRENPRPKARIPPPPSIPRVEELDAGPSGDTQPQETPQADSRPADVYGSEYDGDDTEDLQSEVSIEGSDIVNESQEDDDEEGQRILPRQKDDRFEGRPFLIKKGELSEVLERYLAVKDHYRLEHGYTFQKLKSRKTCHLECRRSVARRHRGKTASAHNPDWRLWPSFQCPMSEVLVKCLGELVCFYGLKEARAGTEAWASHSHPAGTWRCHSSFVPPDIIDDWCYWVDEEPGIGLEQLEDRTYRKQRDYCAETIRFLVQRELNQHDKTRGAYRSIKENGKEGLSIHSFLRQLAPITVSSSELAAKVRPILSALAAVEAHEATDEQAELALRVDDCILLEDVLCTHEKGPEGKRVLSEFSAVLTSARMLRNMTNVKTIGLDATFNLLYADVVIGVVCQLSPRDAAKPIALAVMRREATGSVRHLLEQIQRAAETLQLANCIPLEAVMDGSDALHRATIEVYGSSTIILSCYFHVIKNARELKARHNIPGYIWREILLDLETVADSWNRAEWEGTVNLFNKKWKEDTQQRSLSNTVKASIAGLMADFADYLNPEHWRSYWGAYGGQHSGPRTNNSVERFNKQLKTDLIPGRNRITLSEFAAVVKKPGAWTRVSQYGKLDTRGKPTSELRRKAAELYIRNSFCQVPRSWDSTHGGVVTVQWLFAASQANLRDIVHSSSNTDLRRFCGGRYQSLEDAQNLKRSYAIVAYQKTPDIGVPAPEGPFCTCKSWVKTLICPHVICISYCMGKDNTREALRDWATILVNFPKPRQRRDKRGRIEEQAIPSTVRYGLTKANRPKGREQVEQSQPSTATADIIPEDTHLPGSPESEEVREARVEAHDTAEPAMASQHGSQTSQRDATNYRNITWPIHPEVDDQSVYCGLVEDTTPLLR</sequence>
<evidence type="ECO:0000259" key="3">
    <source>
        <dbReference type="PROSITE" id="PS50966"/>
    </source>
</evidence>
<name>A0A7J6QVU4_PEROL</name>
<keyword evidence="5" id="KW-1185">Reference proteome</keyword>
<dbReference type="EMBL" id="JABANO010030030">
    <property type="protein sequence ID" value="KAF4712565.1"/>
    <property type="molecule type" value="Genomic_DNA"/>
</dbReference>
<keyword evidence="1" id="KW-0863">Zinc-finger</keyword>
<accession>A0A7J6QVU4</accession>
<proteinExistence type="predicted"/>
<feature type="non-terminal residue" evidence="4">
    <location>
        <position position="1"/>
    </location>
</feature>
<protein>
    <recommendedName>
        <fullName evidence="3">SWIM-type domain-containing protein</fullName>
    </recommendedName>
</protein>
<reference evidence="4 5" key="1">
    <citation type="submission" date="2020-04" db="EMBL/GenBank/DDBJ databases">
        <title>Perkinsus olseni comparative genomics.</title>
        <authorList>
            <person name="Bogema D.R."/>
        </authorList>
    </citation>
    <scope>NUCLEOTIDE SEQUENCE [LARGE SCALE GENOMIC DNA]</scope>
    <source>
        <strain evidence="4 5">ATCC PRA-207</strain>
    </source>
</reference>
<dbReference type="AlphaFoldDB" id="A0A7J6QVU4"/>
<organism evidence="4 5">
    <name type="scientific">Perkinsus olseni</name>
    <name type="common">Perkinsus atlanticus</name>
    <dbReference type="NCBI Taxonomy" id="32597"/>
    <lineage>
        <taxon>Eukaryota</taxon>
        <taxon>Sar</taxon>
        <taxon>Alveolata</taxon>
        <taxon>Perkinsozoa</taxon>
        <taxon>Perkinsea</taxon>
        <taxon>Perkinsida</taxon>
        <taxon>Perkinsidae</taxon>
        <taxon>Perkinsus</taxon>
    </lineage>
</organism>
<dbReference type="PROSITE" id="PS50966">
    <property type="entry name" value="ZF_SWIM"/>
    <property type="match status" value="1"/>
</dbReference>
<feature type="region of interest" description="Disordered" evidence="2">
    <location>
        <begin position="260"/>
        <end position="345"/>
    </location>
</feature>
<comment type="caution">
    <text evidence="4">The sequence shown here is derived from an EMBL/GenBank/DDBJ whole genome shotgun (WGS) entry which is preliminary data.</text>
</comment>